<dbReference type="Pfam" id="PF01202">
    <property type="entry name" value="SKI"/>
    <property type="match status" value="1"/>
</dbReference>
<evidence type="ECO:0000256" key="3">
    <source>
        <dbReference type="ARBA" id="ARBA00022741"/>
    </source>
</evidence>
<feature type="binding site" evidence="7">
    <location>
        <position position="15"/>
    </location>
    <ligand>
        <name>Mg(2+)</name>
        <dbReference type="ChEBI" id="CHEBI:18420"/>
    </ligand>
</feature>
<dbReference type="GO" id="GO:0008652">
    <property type="term" value="P:amino acid biosynthetic process"/>
    <property type="evidence" value="ECO:0007669"/>
    <property type="project" value="UniProtKB-KW"/>
</dbReference>
<feature type="binding site" evidence="7">
    <location>
        <position position="33"/>
    </location>
    <ligand>
        <name>substrate</name>
    </ligand>
</feature>
<evidence type="ECO:0000313" key="17">
    <source>
        <dbReference type="EMBL" id="TDB06003.1"/>
    </source>
</evidence>
<evidence type="ECO:0000313" key="15">
    <source>
        <dbReference type="EMBL" id="RGV78058.1"/>
    </source>
</evidence>
<evidence type="ECO:0000256" key="7">
    <source>
        <dbReference type="HAMAP-Rule" id="MF_00109"/>
    </source>
</evidence>
<sequence length="175" mass="20410">MTRIFLIGYMGAGKTTLGKAFAREMSLNFIDLDWYIEERFHKTVQQLFLERGEDGFRELERKMLHEVAEFEDVVVSAGGGTPCFFDNMEYMNDCGDTVFLDVEPAVLFRRLRVAKQQRPLLANKSDEELMDFICEALQKRHPFYSKAKHLFKADELEDKKQIQASVDSLRKQLNK</sequence>
<dbReference type="Gene3D" id="3.40.50.300">
    <property type="entry name" value="P-loop containing nucleotide triphosphate hydrolases"/>
    <property type="match status" value="1"/>
</dbReference>
<evidence type="ECO:0000313" key="10">
    <source>
        <dbReference type="EMBL" id="KAA5384448.1"/>
    </source>
</evidence>
<dbReference type="Proteomes" id="UP000481700">
    <property type="component" value="Unassembled WGS sequence"/>
</dbReference>
<dbReference type="GO" id="GO:0005829">
    <property type="term" value="C:cytosol"/>
    <property type="evidence" value="ECO:0007669"/>
    <property type="project" value="TreeGrafter"/>
</dbReference>
<feature type="binding site" evidence="7">
    <location>
        <position position="57"/>
    </location>
    <ligand>
        <name>substrate</name>
    </ligand>
</feature>
<keyword evidence="5 7" id="KW-0067">ATP-binding</keyword>
<dbReference type="Proteomes" id="UP000481616">
    <property type="component" value="Unassembled WGS sequence"/>
</dbReference>
<protein>
    <recommendedName>
        <fullName evidence="7">Shikimate kinase</fullName>
        <shortName evidence="7">SK</shortName>
        <ecNumber evidence="7">2.7.1.71</ecNumber>
    </recommendedName>
</protein>
<evidence type="ECO:0000313" key="12">
    <source>
        <dbReference type="EMBL" id="KAA5405401.1"/>
    </source>
</evidence>
<evidence type="ECO:0000313" key="18">
    <source>
        <dbReference type="EMBL" id="WHX10505.1"/>
    </source>
</evidence>
<dbReference type="EC" id="2.7.1.71" evidence="7"/>
<dbReference type="EMBL" id="VVZB01000003">
    <property type="protein sequence ID" value="KAA5384448.1"/>
    <property type="molecule type" value="Genomic_DNA"/>
</dbReference>
<comment type="subunit">
    <text evidence="7">Monomer.</text>
</comment>
<name>A0A076IHW7_9BACT</name>
<dbReference type="Proteomes" id="UP000777173">
    <property type="component" value="Unassembled WGS sequence"/>
</dbReference>
<evidence type="ECO:0000313" key="20">
    <source>
        <dbReference type="Proteomes" id="UP000294527"/>
    </source>
</evidence>
<evidence type="ECO:0000256" key="5">
    <source>
        <dbReference type="ARBA" id="ARBA00022840"/>
    </source>
</evidence>
<accession>A0A076IHW7</accession>
<dbReference type="EMBL" id="QRZL01000007">
    <property type="protein sequence ID" value="RGV78058.1"/>
    <property type="molecule type" value="Genomic_DNA"/>
</dbReference>
<evidence type="ECO:0000313" key="23">
    <source>
        <dbReference type="Proteomes" id="UP000441162"/>
    </source>
</evidence>
<dbReference type="GO" id="GO:0009073">
    <property type="term" value="P:aromatic amino acid family biosynthetic process"/>
    <property type="evidence" value="ECO:0007669"/>
    <property type="project" value="UniProtKB-KW"/>
</dbReference>
<dbReference type="KEGG" id="bdo:EL88_01435"/>
<dbReference type="NCBIfam" id="NF010555">
    <property type="entry name" value="PRK13949.1"/>
    <property type="match status" value="1"/>
</dbReference>
<feature type="binding site" evidence="7">
    <location>
        <begin position="11"/>
        <end position="16"/>
    </location>
    <ligand>
        <name>ATP</name>
        <dbReference type="ChEBI" id="CHEBI:30616"/>
    </ligand>
</feature>
<dbReference type="Proteomes" id="UP001181086">
    <property type="component" value="Unassembled WGS sequence"/>
</dbReference>
<reference evidence="22 23" key="2">
    <citation type="journal article" date="2019" name="Nat. Med.">
        <title>A library of human gut bacterial isolates paired with longitudinal multiomics data enables mechanistic microbiome research.</title>
        <authorList>
            <person name="Poyet M."/>
            <person name="Groussin M."/>
            <person name="Gibbons S.M."/>
            <person name="Avila-Pacheco J."/>
            <person name="Jiang X."/>
            <person name="Kearney S.M."/>
            <person name="Perrotta A.R."/>
            <person name="Berdy B."/>
            <person name="Zhao S."/>
            <person name="Lieberman T.D."/>
            <person name="Swanson P.K."/>
            <person name="Smith M."/>
            <person name="Roesemann S."/>
            <person name="Alexander J.E."/>
            <person name="Rich S.A."/>
            <person name="Livny J."/>
            <person name="Vlamakis H."/>
            <person name="Clish C."/>
            <person name="Bullock K."/>
            <person name="Deik A."/>
            <person name="Scott J."/>
            <person name="Pierce K.A."/>
            <person name="Xavier R.J."/>
            <person name="Alm E.J."/>
        </authorList>
    </citation>
    <scope>NUCLEOTIDE SEQUENCE [LARGE SCALE GENOMIC DNA]</scope>
    <source>
        <strain evidence="11 24">BIOML-A1</strain>
        <strain evidence="9 25">BIOML-A25</strain>
        <strain evidence="12 23">BIOML-A4</strain>
        <strain evidence="10 22">BIOML-A5</strain>
    </source>
</reference>
<dbReference type="GO" id="GO:0000287">
    <property type="term" value="F:magnesium ion binding"/>
    <property type="evidence" value="ECO:0007669"/>
    <property type="project" value="UniProtKB-UniRule"/>
</dbReference>
<reference evidence="14" key="7">
    <citation type="submission" date="2023-10" db="EMBL/GenBank/DDBJ databases">
        <title>Genome of Potential pathogenic bacteria in Crohn's disease.</title>
        <authorList>
            <person name="Rodriguez-Palacios A."/>
        </authorList>
    </citation>
    <scope>NUCLEOTIDE SEQUENCE</scope>
    <source>
        <strain evidence="14">CavFT-hAR62</strain>
    </source>
</reference>
<dbReference type="PANTHER" id="PTHR21087">
    <property type="entry name" value="SHIKIMATE KINASE"/>
    <property type="match status" value="1"/>
</dbReference>
<dbReference type="Proteomes" id="UP000294834">
    <property type="component" value="Unassembled WGS sequence"/>
</dbReference>
<comment type="caution">
    <text evidence="7">Lacks conserved residue(s) required for the propagation of feature annotation.</text>
</comment>
<evidence type="ECO:0000256" key="1">
    <source>
        <dbReference type="ARBA" id="ARBA00022605"/>
    </source>
</evidence>
<dbReference type="GO" id="GO:0005524">
    <property type="term" value="F:ATP binding"/>
    <property type="evidence" value="ECO:0007669"/>
    <property type="project" value="UniProtKB-UniRule"/>
</dbReference>
<dbReference type="EMBL" id="VVYY01000008">
    <property type="protein sequence ID" value="KAA5398139.1"/>
    <property type="molecule type" value="Genomic_DNA"/>
</dbReference>
<evidence type="ECO:0000256" key="2">
    <source>
        <dbReference type="ARBA" id="ARBA00022679"/>
    </source>
</evidence>
<dbReference type="PRINTS" id="PR01100">
    <property type="entry name" value="SHIKIMTKNASE"/>
</dbReference>
<comment type="catalytic activity">
    <reaction evidence="7">
        <text>shikimate + ATP = 3-phosphoshikimate + ADP + H(+)</text>
        <dbReference type="Rhea" id="RHEA:13121"/>
        <dbReference type="ChEBI" id="CHEBI:15378"/>
        <dbReference type="ChEBI" id="CHEBI:30616"/>
        <dbReference type="ChEBI" id="CHEBI:36208"/>
        <dbReference type="ChEBI" id="CHEBI:145989"/>
        <dbReference type="ChEBI" id="CHEBI:456216"/>
        <dbReference type="EC" id="2.7.1.71"/>
    </reaction>
</comment>
<evidence type="ECO:0000313" key="22">
    <source>
        <dbReference type="Proteomes" id="UP000347681"/>
    </source>
</evidence>
<dbReference type="EMBL" id="VVZV01000008">
    <property type="protein sequence ID" value="KAA5320888.1"/>
    <property type="molecule type" value="Genomic_DNA"/>
</dbReference>
<dbReference type="EMBL" id="SLTX01000001">
    <property type="protein sequence ID" value="TDB06003.1"/>
    <property type="molecule type" value="Genomic_DNA"/>
</dbReference>
<dbReference type="KEGG" id="bdh:GV66_04760"/>
<dbReference type="CDD" id="cd00464">
    <property type="entry name" value="SK"/>
    <property type="match status" value="1"/>
</dbReference>
<dbReference type="InterPro" id="IPR027417">
    <property type="entry name" value="P-loop_NTPase"/>
</dbReference>
<comment type="subcellular location">
    <subcellularLocation>
        <location evidence="7">Cytoplasm</location>
    </subcellularLocation>
</comment>
<dbReference type="GO" id="GO:0004765">
    <property type="term" value="F:shikimate kinase activity"/>
    <property type="evidence" value="ECO:0007669"/>
    <property type="project" value="UniProtKB-UniRule"/>
</dbReference>
<dbReference type="Proteomes" id="UP000283678">
    <property type="component" value="Unassembled WGS sequence"/>
</dbReference>
<reference evidence="15 19" key="1">
    <citation type="submission" date="2018-08" db="EMBL/GenBank/DDBJ databases">
        <title>A genome reference for cultivated species of the human gut microbiota.</title>
        <authorList>
            <person name="Zou Y."/>
            <person name="Xue W."/>
            <person name="Luo G."/>
        </authorList>
    </citation>
    <scope>NUCLEOTIDE SEQUENCE [LARGE SCALE GENOMIC DNA]</scope>
    <source>
        <strain evidence="15 19">AF14-1AC</strain>
    </source>
</reference>
<comment type="pathway">
    <text evidence="7">Metabolic intermediate biosynthesis; chorismate biosynthesis; chorismate from D-erythrose 4-phosphate and phosphoenolpyruvate: step 5/7.</text>
</comment>
<feature type="binding site" evidence="7">
    <location>
        <position position="140"/>
    </location>
    <ligand>
        <name>substrate</name>
    </ligand>
</feature>
<evidence type="ECO:0000313" key="19">
    <source>
        <dbReference type="Proteomes" id="UP000283678"/>
    </source>
</evidence>
<dbReference type="Proteomes" id="UP001177934">
    <property type="component" value="Chromosome"/>
</dbReference>
<dbReference type="Proteomes" id="UP000347681">
    <property type="component" value="Unassembled WGS sequence"/>
</dbReference>
<dbReference type="EMBL" id="BQOB01000001">
    <property type="protein sequence ID" value="GKH80719.1"/>
    <property type="molecule type" value="Genomic_DNA"/>
</dbReference>
<keyword evidence="6 7" id="KW-0057">Aromatic amino acid biosynthesis</keyword>
<evidence type="ECO:0000313" key="9">
    <source>
        <dbReference type="EMBL" id="KAA5320888.1"/>
    </source>
</evidence>
<dbReference type="RefSeq" id="WP_007841945.1">
    <property type="nucleotide sequence ID" value="NZ_BAABYF010000001.1"/>
</dbReference>
<keyword evidence="7" id="KW-0963">Cytoplasm</keyword>
<feature type="binding site" evidence="7">
    <location>
        <position position="118"/>
    </location>
    <ligand>
        <name>ATP</name>
        <dbReference type="ChEBI" id="CHEBI:30616"/>
    </ligand>
</feature>
<keyword evidence="7" id="KW-0460">Magnesium</keyword>
<keyword evidence="7" id="KW-0479">Metal-binding</keyword>
<dbReference type="AlphaFoldDB" id="A0A076IHW7"/>
<comment type="similarity">
    <text evidence="7">Belongs to the shikimate kinase family.</text>
</comment>
<dbReference type="EMBL" id="JAHOAX010000009">
    <property type="protein sequence ID" value="MBV3123680.1"/>
    <property type="molecule type" value="Genomic_DNA"/>
</dbReference>
<dbReference type="Proteomes" id="UP000294527">
    <property type="component" value="Unassembled WGS sequence"/>
</dbReference>
<dbReference type="Proteomes" id="UP001055104">
    <property type="component" value="Unassembled WGS sequence"/>
</dbReference>
<evidence type="ECO:0000256" key="4">
    <source>
        <dbReference type="ARBA" id="ARBA00022777"/>
    </source>
</evidence>
<dbReference type="EMBL" id="JAWDEV010000010">
    <property type="protein sequence ID" value="MDU0270235.1"/>
    <property type="molecule type" value="Genomic_DNA"/>
</dbReference>
<evidence type="ECO:0000313" key="16">
    <source>
        <dbReference type="EMBL" id="TDA72602.1"/>
    </source>
</evidence>
<reference evidence="18" key="6">
    <citation type="journal article" date="2023" name="Nat. Commun.">
        <title>Identification of a novel Human Milk Oligosaccharides utilization cluster in the infant gut commensal Bacteroides dorei.</title>
        <authorList>
            <person name="Kijner S."/>
            <person name="Ennis D."/>
            <person name="Shmorak S."/>
            <person name="Florentin A."/>
            <person name="Yassour M."/>
        </authorList>
    </citation>
    <scope>NUCLEOTIDE SEQUENCE</scope>
    <source>
        <strain evidence="18">2</strain>
    </source>
</reference>
<evidence type="ECO:0000313" key="26">
    <source>
        <dbReference type="Proteomes" id="UP001181086"/>
    </source>
</evidence>
<reference evidence="20 21" key="3">
    <citation type="journal article" date="2019" name="Nat. Microbiol.">
        <title>Genomic variation and strain-specific functional adaptation in the human gut microbiome during early life.</title>
        <authorList>
            <person name="Vatanen T."/>
            <person name="Plichta D.R."/>
            <person name="Somani J."/>
            <person name="Munch P.C."/>
            <person name="Arthur T.D."/>
            <person name="Hall A.B."/>
            <person name="Rudolf S."/>
            <person name="Oakeley E.J."/>
            <person name="Ke X."/>
            <person name="Young R.A."/>
            <person name="Haiser H.J."/>
            <person name="Kolde R."/>
            <person name="Yassour M."/>
            <person name="Luopajarvi K."/>
            <person name="Siljander H."/>
            <person name="Virtanen S.M."/>
            <person name="Ilonen J."/>
            <person name="Uibo R."/>
            <person name="Tillmann V."/>
            <person name="Mokurov S."/>
            <person name="Dorshakova N."/>
            <person name="Porter J.A."/>
            <person name="McHardy A.C."/>
            <person name="Lahdesmaki H."/>
            <person name="Vlamakis H."/>
            <person name="Huttenhower C."/>
            <person name="Knip M."/>
            <person name="Xavier R.J."/>
        </authorList>
    </citation>
    <scope>NUCLEOTIDE SEQUENCE [LARGE SCALE GENOMIC DNA]</scope>
    <source>
        <strain evidence="16 20">RJX1047</strain>
        <strain evidence="17 21">RJX1052</strain>
    </source>
</reference>
<reference evidence="13" key="4">
    <citation type="submission" date="2021-06" db="EMBL/GenBank/DDBJ databases">
        <title>Collection of gut derived symbiotic bacterial strains cultured from healthy donors.</title>
        <authorList>
            <person name="Lin H."/>
            <person name="Littmann E."/>
            <person name="Pamer E.G."/>
        </authorList>
    </citation>
    <scope>NUCLEOTIDE SEQUENCE</scope>
    <source>
        <strain evidence="13">MSK.5.10</strain>
    </source>
</reference>
<proteinExistence type="inferred from homology"/>
<evidence type="ECO:0000313" key="24">
    <source>
        <dbReference type="Proteomes" id="UP000481616"/>
    </source>
</evidence>
<evidence type="ECO:0000313" key="11">
    <source>
        <dbReference type="EMBL" id="KAA5398139.1"/>
    </source>
</evidence>
<keyword evidence="4 7" id="KW-0418">Kinase</keyword>
<dbReference type="EMBL" id="VVZA01000007">
    <property type="protein sequence ID" value="KAA5405401.1"/>
    <property type="molecule type" value="Genomic_DNA"/>
</dbReference>
<evidence type="ECO:0000313" key="21">
    <source>
        <dbReference type="Proteomes" id="UP000294834"/>
    </source>
</evidence>
<evidence type="ECO:0000313" key="25">
    <source>
        <dbReference type="Proteomes" id="UP000481700"/>
    </source>
</evidence>
<evidence type="ECO:0000313" key="8">
    <source>
        <dbReference type="EMBL" id="GKH80719.1"/>
    </source>
</evidence>
<evidence type="ECO:0000313" key="13">
    <source>
        <dbReference type="EMBL" id="MBV3123680.1"/>
    </source>
</evidence>
<evidence type="ECO:0000313" key="14">
    <source>
        <dbReference type="EMBL" id="MDU0270235.1"/>
    </source>
</evidence>
<dbReference type="HAMAP" id="MF_00109">
    <property type="entry name" value="Shikimate_kinase"/>
    <property type="match status" value="1"/>
</dbReference>
<dbReference type="PANTHER" id="PTHR21087:SF16">
    <property type="entry name" value="SHIKIMATE KINASE 1, CHLOROPLASTIC"/>
    <property type="match status" value="1"/>
</dbReference>
<keyword evidence="2 7" id="KW-0808">Transferase</keyword>
<dbReference type="SUPFAM" id="SSF52540">
    <property type="entry name" value="P-loop containing nucleoside triphosphate hydrolases"/>
    <property type="match status" value="1"/>
</dbReference>
<organism evidence="14 26">
    <name type="scientific">Phocaeicola dorei</name>
    <dbReference type="NCBI Taxonomy" id="357276"/>
    <lineage>
        <taxon>Bacteria</taxon>
        <taxon>Pseudomonadati</taxon>
        <taxon>Bacteroidota</taxon>
        <taxon>Bacteroidia</taxon>
        <taxon>Bacteroidales</taxon>
        <taxon>Bacteroidaceae</taxon>
        <taxon>Phocaeicola</taxon>
    </lineage>
</organism>
<dbReference type="GO" id="GO:0009423">
    <property type="term" value="P:chorismate biosynthetic process"/>
    <property type="evidence" value="ECO:0007669"/>
    <property type="project" value="UniProtKB-UniRule"/>
</dbReference>
<reference evidence="8" key="5">
    <citation type="submission" date="2022-01" db="EMBL/GenBank/DDBJ databases">
        <title>Novel bile acid biosynthetic pathways are enriched in the microbiome of centenarians.</title>
        <authorList>
            <person name="Sato Y."/>
            <person name="Atarashi K."/>
            <person name="Plichta R.D."/>
            <person name="Arai Y."/>
            <person name="Sasajima S."/>
            <person name="Kearney M.S."/>
            <person name="Suda W."/>
            <person name="Takeshita K."/>
            <person name="Sasaki T."/>
            <person name="Okamoto S."/>
            <person name="Skelly N.A."/>
            <person name="Okamura Y."/>
            <person name="Vlamakis H."/>
            <person name="Li Y."/>
            <person name="Tanoue T."/>
            <person name="Takei H."/>
            <person name="Nittono H."/>
            <person name="Narushima S."/>
            <person name="Irie J."/>
            <person name="Itoh H."/>
            <person name="Moriya K."/>
            <person name="Sugiura Y."/>
            <person name="Suematsu M."/>
            <person name="Moritoki N."/>
            <person name="Shibata S."/>
            <person name="Littman R.D."/>
            <person name="Fischbach A.M."/>
            <person name="Uwamino Y."/>
            <person name="Inoue T."/>
            <person name="Honda A."/>
            <person name="Hattori M."/>
            <person name="Murai T."/>
            <person name="Xavier J.R."/>
            <person name="Hirose N."/>
            <person name="Honda K."/>
        </authorList>
    </citation>
    <scope>NUCLEOTIDE SEQUENCE</scope>
    <source>
        <strain evidence="8">CE91-St7</strain>
    </source>
</reference>
<keyword evidence="1 7" id="KW-0028">Amino-acid biosynthesis</keyword>
<comment type="function">
    <text evidence="7">Catalyzes the specific phosphorylation of the 3-hydroxyl group of shikimic acid using ATP as a cosubstrate.</text>
</comment>
<dbReference type="UniPathway" id="UPA00053">
    <property type="reaction ID" value="UER00088"/>
</dbReference>
<feature type="binding site" evidence="7">
    <location>
        <position position="79"/>
    </location>
    <ligand>
        <name>substrate</name>
    </ligand>
</feature>
<evidence type="ECO:0000256" key="6">
    <source>
        <dbReference type="ARBA" id="ARBA00023141"/>
    </source>
</evidence>
<dbReference type="eggNOG" id="COG0703">
    <property type="taxonomic scope" value="Bacteria"/>
</dbReference>
<gene>
    <name evidence="7 8" type="primary">aroK</name>
    <name evidence="8" type="ORF">CE91St7_16030</name>
    <name evidence="15" type="ORF">DWW04_09090</name>
    <name evidence="16" type="ORF">E1I98_14220</name>
    <name evidence="17" type="ORF">E1J06_00445</name>
    <name evidence="12" type="ORF">F2Y51_10280</name>
    <name evidence="11" type="ORF">F2Y58_11465</name>
    <name evidence="10" type="ORF">F2Y61_09260</name>
    <name evidence="9" type="ORF">F2Z07_09380</name>
    <name evidence="13" type="ORF">KSU80_10870</name>
    <name evidence="18" type="ORF">QNN11_03070</name>
    <name evidence="14" type="ORF">RVH45_10065</name>
</gene>
<dbReference type="EMBL" id="CP126056">
    <property type="protein sequence ID" value="WHX10505.1"/>
    <property type="molecule type" value="Genomic_DNA"/>
</dbReference>
<dbReference type="EMBL" id="SLTU01000002">
    <property type="protein sequence ID" value="TDA72602.1"/>
    <property type="molecule type" value="Genomic_DNA"/>
</dbReference>
<dbReference type="InterPro" id="IPR000623">
    <property type="entry name" value="Shikimate_kinase/TSH1"/>
</dbReference>
<keyword evidence="3 7" id="KW-0547">Nucleotide-binding</keyword>
<dbReference type="Proteomes" id="UP000441162">
    <property type="component" value="Unassembled WGS sequence"/>
</dbReference>
<dbReference type="InterPro" id="IPR031322">
    <property type="entry name" value="Shikimate/glucono_kinase"/>
</dbReference>
<comment type="cofactor">
    <cofactor evidence="7">
        <name>Mg(2+)</name>
        <dbReference type="ChEBI" id="CHEBI:18420"/>
    </cofactor>
    <text evidence="7">Binds 1 Mg(2+) ion per subunit.</text>
</comment>